<dbReference type="EMBL" id="CAUJNA010001155">
    <property type="protein sequence ID" value="CAJ1384809.1"/>
    <property type="molecule type" value="Genomic_DNA"/>
</dbReference>
<feature type="compositionally biased region" description="Polar residues" evidence="1">
    <location>
        <begin position="263"/>
        <end position="274"/>
    </location>
</feature>
<sequence>MPVYEEKVISPLAVRFSQEHIRTTFRNSLPLDDVVALVEAQEGFGPYDVVLKAPFPNIEVARWRPSRSKSQYGMASTPEDAVHWFAKDNRRLYVLQRAATKLWPKKVGVEVDVLFTVPSELLKKYDSSTAGLFAALGESHCKSCIWNWMSAVSPPSGSINMFLEKAAMRRLELDDSLCTLTDLVSLPRAAGAGAAGAAGAPAKGSEDETFTASTSSGENENDANEENANLEALEALEVLENEPFDSLESEKNYSAKNEEDVDNLQSPSVPTSPEGNEAWPPFDQHWKVVSSLLRGVWRGPKGESYQLTFDKPGHDSVLGECLRSTSDQKPKPFSVCYEYATCLLWWGTQHKFCLDPEELRYNRHNARWYVAGKEKPEFEWDLVPSADGQSEKSRRGRAKPRKEADSAKAWRRKR</sequence>
<proteinExistence type="predicted"/>
<name>A0AA36MY36_9DINO</name>
<feature type="region of interest" description="Disordered" evidence="1">
    <location>
        <begin position="251"/>
        <end position="280"/>
    </location>
</feature>
<evidence type="ECO:0000313" key="2">
    <source>
        <dbReference type="EMBL" id="CAJ1384809.1"/>
    </source>
</evidence>
<reference evidence="2" key="1">
    <citation type="submission" date="2023-08" db="EMBL/GenBank/DDBJ databases">
        <authorList>
            <person name="Chen Y."/>
            <person name="Shah S."/>
            <person name="Dougan E. K."/>
            <person name="Thang M."/>
            <person name="Chan C."/>
        </authorList>
    </citation>
    <scope>NUCLEOTIDE SEQUENCE</scope>
</reference>
<comment type="caution">
    <text evidence="2">The sequence shown here is derived from an EMBL/GenBank/DDBJ whole genome shotgun (WGS) entry which is preliminary data.</text>
</comment>
<gene>
    <name evidence="2" type="ORF">EVOR1521_LOCUS11586</name>
</gene>
<evidence type="ECO:0000256" key="1">
    <source>
        <dbReference type="SAM" id="MobiDB-lite"/>
    </source>
</evidence>
<feature type="region of interest" description="Disordered" evidence="1">
    <location>
        <begin position="381"/>
        <end position="414"/>
    </location>
</feature>
<accession>A0AA36MY36</accession>
<protein>
    <submittedName>
        <fullName evidence="2">Uncharacterized protein</fullName>
    </submittedName>
</protein>
<dbReference type="AlphaFoldDB" id="A0AA36MY36"/>
<keyword evidence="3" id="KW-1185">Reference proteome</keyword>
<evidence type="ECO:0000313" key="3">
    <source>
        <dbReference type="Proteomes" id="UP001178507"/>
    </source>
</evidence>
<organism evidence="2 3">
    <name type="scientific">Effrenium voratum</name>
    <dbReference type="NCBI Taxonomy" id="2562239"/>
    <lineage>
        <taxon>Eukaryota</taxon>
        <taxon>Sar</taxon>
        <taxon>Alveolata</taxon>
        <taxon>Dinophyceae</taxon>
        <taxon>Suessiales</taxon>
        <taxon>Symbiodiniaceae</taxon>
        <taxon>Effrenium</taxon>
    </lineage>
</organism>
<dbReference type="Proteomes" id="UP001178507">
    <property type="component" value="Unassembled WGS sequence"/>
</dbReference>
<feature type="region of interest" description="Disordered" evidence="1">
    <location>
        <begin position="194"/>
        <end position="225"/>
    </location>
</feature>